<comment type="caution">
    <text evidence="1">The sequence shown here is derived from an EMBL/GenBank/DDBJ whole genome shotgun (WGS) entry which is preliminary data.</text>
</comment>
<sequence>MKKPINYFQKWIAVLAIGFVGFACTEKEDADMNEPQSQATLTAEAFSSTSASSSNSRVIVNGFATSEFWVGSKDVEMKYAAKADLLAGISLGSITLRTNVNAGLQTAATKNQTFAIVSNGEVKSSVLGQGRTPEGNYQEVSFRLFKNTEVESTDPVYEKSLLIMGEVQGKSSNIWLNTEKMIRAKAQSTQGVEVDGQTEMVLVFDMDKLFANVDFATAVDTNADGRIDIGPGAADTNAIILAQIESNLESAVSLKKK</sequence>
<name>A0ABV6FW96_9BACT</name>
<dbReference type="Proteomes" id="UP001589797">
    <property type="component" value="Unassembled WGS sequence"/>
</dbReference>
<reference evidence="1 2" key="1">
    <citation type="submission" date="2024-09" db="EMBL/GenBank/DDBJ databases">
        <authorList>
            <person name="Sun Q."/>
            <person name="Mori K."/>
        </authorList>
    </citation>
    <scope>NUCLEOTIDE SEQUENCE [LARGE SCALE GENOMIC DNA]</scope>
    <source>
        <strain evidence="1 2">CCM 7650</strain>
    </source>
</reference>
<protein>
    <submittedName>
        <fullName evidence="1">Uncharacterized protein</fullName>
    </submittedName>
</protein>
<dbReference type="PROSITE" id="PS51257">
    <property type="entry name" value="PROKAR_LIPOPROTEIN"/>
    <property type="match status" value="1"/>
</dbReference>
<gene>
    <name evidence="1" type="ORF">ACFFIP_15785</name>
</gene>
<organism evidence="1 2">
    <name type="scientific">Fontibacter flavus</name>
    <dbReference type="NCBI Taxonomy" id="654838"/>
    <lineage>
        <taxon>Bacteria</taxon>
        <taxon>Pseudomonadati</taxon>
        <taxon>Bacteroidota</taxon>
        <taxon>Cytophagia</taxon>
        <taxon>Cytophagales</taxon>
        <taxon>Cyclobacteriaceae</taxon>
        <taxon>Fontibacter</taxon>
    </lineage>
</organism>
<evidence type="ECO:0000313" key="1">
    <source>
        <dbReference type="EMBL" id="MFC0264155.1"/>
    </source>
</evidence>
<keyword evidence="2" id="KW-1185">Reference proteome</keyword>
<dbReference type="RefSeq" id="WP_382388667.1">
    <property type="nucleotide sequence ID" value="NZ_JBHLWI010000044.1"/>
</dbReference>
<dbReference type="EMBL" id="JBHLWI010000044">
    <property type="protein sequence ID" value="MFC0264155.1"/>
    <property type="molecule type" value="Genomic_DNA"/>
</dbReference>
<evidence type="ECO:0000313" key="2">
    <source>
        <dbReference type="Proteomes" id="UP001589797"/>
    </source>
</evidence>
<proteinExistence type="predicted"/>
<accession>A0ABV6FW96</accession>